<evidence type="ECO:0000256" key="3">
    <source>
        <dbReference type="ARBA" id="ARBA00023136"/>
    </source>
</evidence>
<keyword evidence="4 5" id="KW-0131">Cell cycle</keyword>
<dbReference type="PANTHER" id="PTHR32432:SF4">
    <property type="entry name" value="CELL DIVISION PROTEIN FTSA"/>
    <property type="match status" value="1"/>
</dbReference>
<gene>
    <name evidence="5" type="primary">ftsA</name>
    <name evidence="9" type="ORF">Amme_074_009</name>
</gene>
<dbReference type="HAMAP" id="MF_02033">
    <property type="entry name" value="FtsA"/>
    <property type="match status" value="1"/>
</dbReference>
<dbReference type="PIRSF" id="PIRSF003101">
    <property type="entry name" value="FtsA"/>
    <property type="match status" value="1"/>
</dbReference>
<dbReference type="Proteomes" id="UP000019760">
    <property type="component" value="Unassembled WGS sequence"/>
</dbReference>
<dbReference type="NCBIfam" id="TIGR01174">
    <property type="entry name" value="ftsA"/>
    <property type="match status" value="1"/>
</dbReference>
<evidence type="ECO:0000259" key="8">
    <source>
        <dbReference type="SMART" id="SM00842"/>
    </source>
</evidence>
<dbReference type="InterPro" id="IPR003494">
    <property type="entry name" value="SHS2_FtsA"/>
</dbReference>
<keyword evidence="3 5" id="KW-0472">Membrane</keyword>
<evidence type="ECO:0000256" key="1">
    <source>
        <dbReference type="ARBA" id="ARBA00022475"/>
    </source>
</evidence>
<evidence type="ECO:0000256" key="2">
    <source>
        <dbReference type="ARBA" id="ARBA00022618"/>
    </source>
</evidence>
<dbReference type="GO" id="GO:0032153">
    <property type="term" value="C:cell division site"/>
    <property type="evidence" value="ECO:0007669"/>
    <property type="project" value="UniProtKB-UniRule"/>
</dbReference>
<reference evidence="10" key="1">
    <citation type="journal article" date="2014" name="FEMS Microbiol. Lett.">
        <title>Draft Genomic DNA Sequence of the Facultatively Methylotrophic Bacterium Acidomonas methanolica type strain MB58.</title>
        <authorList>
            <person name="Higashiura N."/>
            <person name="Hadano H."/>
            <person name="Hirakawa H."/>
            <person name="Matsutani M."/>
            <person name="Takabe S."/>
            <person name="Matsushita K."/>
            <person name="Azuma Y."/>
        </authorList>
    </citation>
    <scope>NUCLEOTIDE SEQUENCE [LARGE SCALE GENOMIC DNA]</scope>
    <source>
        <strain evidence="10">MB58</strain>
    </source>
</reference>
<dbReference type="GO" id="GO:0009898">
    <property type="term" value="C:cytoplasmic side of plasma membrane"/>
    <property type="evidence" value="ECO:0007669"/>
    <property type="project" value="UniProtKB-UniRule"/>
</dbReference>
<dbReference type="Pfam" id="PF14450">
    <property type="entry name" value="FtsA"/>
    <property type="match status" value="1"/>
</dbReference>
<keyword evidence="1 5" id="KW-1003">Cell membrane</keyword>
<protein>
    <recommendedName>
        <fullName evidence="5 6">Cell division protein FtsA</fullName>
    </recommendedName>
</protein>
<dbReference type="Pfam" id="PF02491">
    <property type="entry name" value="SHS2_FTSA"/>
    <property type="match status" value="1"/>
</dbReference>
<keyword evidence="10" id="KW-1185">Reference proteome</keyword>
<dbReference type="RefSeq" id="WP_042059899.1">
    <property type="nucleotide sequence ID" value="NZ_BAND01000074.1"/>
</dbReference>
<comment type="subunit">
    <text evidence="5">Self-interacts. Interacts with FtsZ.</text>
</comment>
<comment type="caution">
    <text evidence="9">The sequence shown here is derived from an EMBL/GenBank/DDBJ whole genome shotgun (WGS) entry which is preliminary data.</text>
</comment>
<dbReference type="SMART" id="SM00842">
    <property type="entry name" value="FtsA"/>
    <property type="match status" value="1"/>
</dbReference>
<dbReference type="GO" id="GO:0043093">
    <property type="term" value="P:FtsZ-dependent cytokinesis"/>
    <property type="evidence" value="ECO:0007669"/>
    <property type="project" value="UniProtKB-UniRule"/>
</dbReference>
<proteinExistence type="inferred from homology"/>
<dbReference type="PANTHER" id="PTHR32432">
    <property type="entry name" value="CELL DIVISION PROTEIN FTSA-RELATED"/>
    <property type="match status" value="1"/>
</dbReference>
<comment type="function">
    <text evidence="5 6">Cell division protein that is involved in the assembly of the Z ring. May serve as a membrane anchor for the Z ring.</text>
</comment>
<evidence type="ECO:0000313" key="10">
    <source>
        <dbReference type="Proteomes" id="UP000019760"/>
    </source>
</evidence>
<evidence type="ECO:0000256" key="6">
    <source>
        <dbReference type="PIRNR" id="PIRNR003101"/>
    </source>
</evidence>
<feature type="region of interest" description="Disordered" evidence="7">
    <location>
        <begin position="1"/>
        <end position="49"/>
    </location>
</feature>
<evidence type="ECO:0000256" key="4">
    <source>
        <dbReference type="ARBA" id="ARBA00023306"/>
    </source>
</evidence>
<keyword evidence="2 5" id="KW-0132">Cell division</keyword>
<dbReference type="InterPro" id="IPR020823">
    <property type="entry name" value="Cell_div_FtsA"/>
</dbReference>
<evidence type="ECO:0000256" key="5">
    <source>
        <dbReference type="HAMAP-Rule" id="MF_02033"/>
    </source>
</evidence>
<sequence length="465" mass="49595">MNDLVVTEPQPPKRKRRGPRGRGLIPVGGEPALRERPDRDILSLPPPDAPAAPRLWRPGIFGVLDIGSTKMTCLIGRGEADGSLRVLGYGWRRSRGIRNGAVVDLREAEQAIRATVGQAEEAADKRLDEVTVNLSCGQPESRLFNVRMPIGGREVTAQDVARTIAEGQARAHTEGRSVIHTLPVGFSVDQTSGIVDPRGHLCEHLSGHLHVVDAATTALRTLDSVLARAELKLAGLVSSPLASGLAVLEEDERELGATVVEMGGGTTSIAVFGEGLLLHTAHLPVGGLHVTNDLARLLSTSRENAERLKTVYGSTEVAPVEELELLPLQMIGEHGDAMTRVSRARLVSAIRPRVEETLELVRDRLDGAGLGRAGRSRVVLTGGASLLDGIGPLATRILDRPVRFGRPMHVSGLPEVSSAAAGFSTAAGLLAWAAGADRAFRSVDMPETRSGGFLKHVIHFIRNHV</sequence>
<comment type="subcellular location">
    <subcellularLocation>
        <location evidence="5">Cell membrane</location>
        <topology evidence="5">Peripheral membrane protein</topology>
        <orientation evidence="5">Cytoplasmic side</orientation>
    </subcellularLocation>
    <text evidence="5">Localizes to the Z ring in an FtsZ-dependent manner. Targeted to the membrane through a conserved C-terminal amphipathic helix.</text>
</comment>
<feature type="domain" description="SHS2" evidence="8">
    <location>
        <begin position="61"/>
        <end position="247"/>
    </location>
</feature>
<dbReference type="OrthoDB" id="9810567at2"/>
<reference evidence="9 10" key="2">
    <citation type="journal article" date="2014" name="FEMS Microbiol. Lett.">
        <title>Draft genomic DNA sequence of the facultatively methylotrophic bacterium Acidomonas methanolica type strain MB58.</title>
        <authorList>
            <person name="Higashiura N."/>
            <person name="Hadano H."/>
            <person name="Hirakawa H."/>
            <person name="Matsutani M."/>
            <person name="Takabe S."/>
            <person name="Matsushita K."/>
            <person name="Azuma Y."/>
        </authorList>
    </citation>
    <scope>NUCLEOTIDE SEQUENCE [LARGE SCALE GENOMIC DNA]</scope>
    <source>
        <strain evidence="9 10">MB58</strain>
    </source>
</reference>
<name>A0A023D7K3_ACIMT</name>
<dbReference type="Gene3D" id="3.30.420.40">
    <property type="match status" value="1"/>
</dbReference>
<accession>A0A023D7K3</accession>
<organism evidence="9 10">
    <name type="scientific">Acidomonas methanolica NBRC 104435</name>
    <dbReference type="NCBI Taxonomy" id="1231351"/>
    <lineage>
        <taxon>Bacteria</taxon>
        <taxon>Pseudomonadati</taxon>
        <taxon>Pseudomonadota</taxon>
        <taxon>Alphaproteobacteria</taxon>
        <taxon>Acetobacterales</taxon>
        <taxon>Acetobacteraceae</taxon>
        <taxon>Acidomonas</taxon>
    </lineage>
</organism>
<feature type="compositionally biased region" description="Basic and acidic residues" evidence="7">
    <location>
        <begin position="32"/>
        <end position="41"/>
    </location>
</feature>
<comment type="similarity">
    <text evidence="5 6">Belongs to the FtsA/MreB family.</text>
</comment>
<dbReference type="CDD" id="cd24048">
    <property type="entry name" value="ASKHA_NBD_FtsA"/>
    <property type="match status" value="1"/>
</dbReference>
<dbReference type="InterPro" id="IPR050696">
    <property type="entry name" value="FtsA/MreB"/>
</dbReference>
<dbReference type="SUPFAM" id="SSF53067">
    <property type="entry name" value="Actin-like ATPase domain"/>
    <property type="match status" value="2"/>
</dbReference>
<dbReference type="EMBL" id="BAND01000074">
    <property type="protein sequence ID" value="GAJ29680.1"/>
    <property type="molecule type" value="Genomic_DNA"/>
</dbReference>
<evidence type="ECO:0000256" key="7">
    <source>
        <dbReference type="SAM" id="MobiDB-lite"/>
    </source>
</evidence>
<dbReference type="InterPro" id="IPR043129">
    <property type="entry name" value="ATPase_NBD"/>
</dbReference>
<evidence type="ECO:0000313" key="9">
    <source>
        <dbReference type="EMBL" id="GAJ29680.1"/>
    </source>
</evidence>
<dbReference type="AlphaFoldDB" id="A0A023D7K3"/>